<keyword evidence="3" id="KW-1185">Reference proteome</keyword>
<sequence length="76" mass="8253">MHVPFLLTRADLWCCSAAIWSWCRIRDEQAWVGTRHGFGVIVCVGSCPAVANNSARFGASLSGDSRRGVFPTGRAN</sequence>
<dbReference type="AlphaFoldDB" id="A0AAE1ALK6"/>
<organism evidence="2 3">
    <name type="scientific">Elysia crispata</name>
    <name type="common">lettuce slug</name>
    <dbReference type="NCBI Taxonomy" id="231223"/>
    <lineage>
        <taxon>Eukaryota</taxon>
        <taxon>Metazoa</taxon>
        <taxon>Spiralia</taxon>
        <taxon>Lophotrochozoa</taxon>
        <taxon>Mollusca</taxon>
        <taxon>Gastropoda</taxon>
        <taxon>Heterobranchia</taxon>
        <taxon>Euthyneura</taxon>
        <taxon>Panpulmonata</taxon>
        <taxon>Sacoglossa</taxon>
        <taxon>Placobranchoidea</taxon>
        <taxon>Plakobranchidae</taxon>
        <taxon>Elysia</taxon>
    </lineage>
</organism>
<dbReference type="Proteomes" id="UP001283361">
    <property type="component" value="Unassembled WGS sequence"/>
</dbReference>
<feature type="chain" id="PRO_5041947284" description="Secreted protein" evidence="1">
    <location>
        <begin position="18"/>
        <end position="76"/>
    </location>
</feature>
<reference evidence="2" key="1">
    <citation type="journal article" date="2023" name="G3 (Bethesda)">
        <title>A reference genome for the long-term kleptoplast-retaining sea slug Elysia crispata morphotype clarki.</title>
        <authorList>
            <person name="Eastman K.E."/>
            <person name="Pendleton A.L."/>
            <person name="Shaikh M.A."/>
            <person name="Suttiyut T."/>
            <person name="Ogas R."/>
            <person name="Tomko P."/>
            <person name="Gavelis G."/>
            <person name="Widhalm J.R."/>
            <person name="Wisecaver J.H."/>
        </authorList>
    </citation>
    <scope>NUCLEOTIDE SEQUENCE</scope>
    <source>
        <strain evidence="2">ECLA1</strain>
    </source>
</reference>
<accession>A0AAE1ALK6</accession>
<comment type="caution">
    <text evidence="2">The sequence shown here is derived from an EMBL/GenBank/DDBJ whole genome shotgun (WGS) entry which is preliminary data.</text>
</comment>
<evidence type="ECO:0008006" key="4">
    <source>
        <dbReference type="Google" id="ProtNLM"/>
    </source>
</evidence>
<name>A0AAE1ALK6_9GAST</name>
<evidence type="ECO:0000313" key="2">
    <source>
        <dbReference type="EMBL" id="KAK3790074.1"/>
    </source>
</evidence>
<evidence type="ECO:0000256" key="1">
    <source>
        <dbReference type="SAM" id="SignalP"/>
    </source>
</evidence>
<proteinExistence type="predicted"/>
<keyword evidence="1" id="KW-0732">Signal</keyword>
<evidence type="ECO:0000313" key="3">
    <source>
        <dbReference type="Proteomes" id="UP001283361"/>
    </source>
</evidence>
<dbReference type="EMBL" id="JAWDGP010001584">
    <property type="protein sequence ID" value="KAK3790074.1"/>
    <property type="molecule type" value="Genomic_DNA"/>
</dbReference>
<gene>
    <name evidence="2" type="ORF">RRG08_012059</name>
</gene>
<feature type="signal peptide" evidence="1">
    <location>
        <begin position="1"/>
        <end position="17"/>
    </location>
</feature>
<protein>
    <recommendedName>
        <fullName evidence="4">Secreted protein</fullName>
    </recommendedName>
</protein>